<dbReference type="PROSITE" id="PS50249">
    <property type="entry name" value="MPN"/>
    <property type="match status" value="1"/>
</dbReference>
<dbReference type="RefSeq" id="WP_149457857.1">
    <property type="nucleotide sequence ID" value="NZ_SCWC02000001.1"/>
</dbReference>
<evidence type="ECO:0000256" key="2">
    <source>
        <dbReference type="ARBA" id="ARBA00022670"/>
    </source>
</evidence>
<gene>
    <name evidence="8" type="ORF">ERX35_000025</name>
</gene>
<keyword evidence="3" id="KW-0479">Metal-binding</keyword>
<accession>A0ABQ6RAP4</accession>
<keyword evidence="6" id="KW-0482">Metalloprotease</keyword>
<evidence type="ECO:0000259" key="7">
    <source>
        <dbReference type="PROSITE" id="PS50249"/>
    </source>
</evidence>
<dbReference type="PANTHER" id="PTHR30471:SF3">
    <property type="entry name" value="UPF0758 PROTEIN YEES-RELATED"/>
    <property type="match status" value="1"/>
</dbReference>
<evidence type="ECO:0000256" key="3">
    <source>
        <dbReference type="ARBA" id="ARBA00022723"/>
    </source>
</evidence>
<dbReference type="SUPFAM" id="SSF102712">
    <property type="entry name" value="JAB1/MPN domain"/>
    <property type="match status" value="1"/>
</dbReference>
<keyword evidence="5" id="KW-0862">Zinc</keyword>
<evidence type="ECO:0000256" key="4">
    <source>
        <dbReference type="ARBA" id="ARBA00022801"/>
    </source>
</evidence>
<evidence type="ECO:0000313" key="9">
    <source>
        <dbReference type="Proteomes" id="UP000295735"/>
    </source>
</evidence>
<dbReference type="InterPro" id="IPR025657">
    <property type="entry name" value="RadC_JAB"/>
</dbReference>
<dbReference type="EMBL" id="SCWC02000001">
    <property type="protein sequence ID" value="KAA1042305.1"/>
    <property type="molecule type" value="Genomic_DNA"/>
</dbReference>
<evidence type="ECO:0000256" key="6">
    <source>
        <dbReference type="ARBA" id="ARBA00023049"/>
    </source>
</evidence>
<reference evidence="8 9" key="1">
    <citation type="submission" date="2019-09" db="EMBL/GenBank/DDBJ databases">
        <authorList>
            <person name="Mazhar S."/>
            <person name="Altermann E."/>
            <person name="Hill C."/>
            <person name="Mcauliffe O."/>
        </authorList>
    </citation>
    <scope>NUCLEOTIDE SEQUENCE [LARGE SCALE GENOMIC DNA]</scope>
    <source>
        <strain evidence="8 9">ATCC 51831</strain>
    </source>
</reference>
<evidence type="ECO:0000313" key="8">
    <source>
        <dbReference type="EMBL" id="KAA1042305.1"/>
    </source>
</evidence>
<name>A0ABQ6RAP4_9STAP</name>
<sequence>MIPIVRVTLKPENYIMQNENYIFGCEEAAPIFIEEISECAREVISMICLNAQNEILNYSVISLGKVDKVSVDYNVLLTTALLSCAKFIIIGHNHPSNNLKPSQVDIDTTKNIGKLCKIVDVELLDSLIVTPEKKWLSIRSYIKNKGDKFNV</sequence>
<dbReference type="Gene3D" id="3.40.140.10">
    <property type="entry name" value="Cytidine Deaminase, domain 2"/>
    <property type="match status" value="1"/>
</dbReference>
<protein>
    <recommendedName>
        <fullName evidence="7">MPN domain-containing protein</fullName>
    </recommendedName>
</protein>
<evidence type="ECO:0000256" key="1">
    <source>
        <dbReference type="ARBA" id="ARBA00010243"/>
    </source>
</evidence>
<dbReference type="Proteomes" id="UP000295735">
    <property type="component" value="Unassembled WGS sequence"/>
</dbReference>
<comment type="caution">
    <text evidence="8">The sequence shown here is derived from an EMBL/GenBank/DDBJ whole genome shotgun (WGS) entry which is preliminary data.</text>
</comment>
<organism evidence="8 9">
    <name type="scientific">Macrococcus equipercicus</name>
    <dbReference type="NCBI Taxonomy" id="69967"/>
    <lineage>
        <taxon>Bacteria</taxon>
        <taxon>Bacillati</taxon>
        <taxon>Bacillota</taxon>
        <taxon>Bacilli</taxon>
        <taxon>Bacillales</taxon>
        <taxon>Staphylococcaceae</taxon>
        <taxon>Macrococcus</taxon>
    </lineage>
</organism>
<dbReference type="InterPro" id="IPR001405">
    <property type="entry name" value="UPF0758"/>
</dbReference>
<dbReference type="InterPro" id="IPR037518">
    <property type="entry name" value="MPN"/>
</dbReference>
<keyword evidence="2" id="KW-0645">Protease</keyword>
<dbReference type="Pfam" id="PF04002">
    <property type="entry name" value="RadC"/>
    <property type="match status" value="1"/>
</dbReference>
<feature type="domain" description="MPN" evidence="7">
    <location>
        <begin position="21"/>
        <end position="144"/>
    </location>
</feature>
<proteinExistence type="inferred from homology"/>
<keyword evidence="9" id="KW-1185">Reference proteome</keyword>
<evidence type="ECO:0000256" key="5">
    <source>
        <dbReference type="ARBA" id="ARBA00022833"/>
    </source>
</evidence>
<keyword evidence="4" id="KW-0378">Hydrolase</keyword>
<comment type="similarity">
    <text evidence="1">Belongs to the UPF0758 family.</text>
</comment>
<dbReference type="PANTHER" id="PTHR30471">
    <property type="entry name" value="DNA REPAIR PROTEIN RADC"/>
    <property type="match status" value="1"/>
</dbReference>